<comment type="caution">
    <text evidence="7">The sequence shown here is derived from an EMBL/GenBank/DDBJ whole genome shotgun (WGS) entry which is preliminary data.</text>
</comment>
<dbReference type="Pfam" id="PF03466">
    <property type="entry name" value="LysR_substrate"/>
    <property type="match status" value="1"/>
</dbReference>
<evidence type="ECO:0000256" key="4">
    <source>
        <dbReference type="ARBA" id="ARBA00023163"/>
    </source>
</evidence>
<dbReference type="PROSITE" id="PS50931">
    <property type="entry name" value="HTH_LYSR"/>
    <property type="match status" value="1"/>
</dbReference>
<dbReference type="PANTHER" id="PTHR30126:SF98">
    <property type="entry name" value="HTH-TYPE TRANSCRIPTIONAL ACTIVATOR BAUR"/>
    <property type="match status" value="1"/>
</dbReference>
<feature type="compositionally biased region" description="Low complexity" evidence="5">
    <location>
        <begin position="1"/>
        <end position="16"/>
    </location>
</feature>
<dbReference type="InterPro" id="IPR000847">
    <property type="entry name" value="LysR_HTH_N"/>
</dbReference>
<dbReference type="InterPro" id="IPR036388">
    <property type="entry name" value="WH-like_DNA-bd_sf"/>
</dbReference>
<name>A0A2S3W602_9PROT</name>
<dbReference type="SUPFAM" id="SSF46785">
    <property type="entry name" value="Winged helix' DNA-binding domain"/>
    <property type="match status" value="1"/>
</dbReference>
<dbReference type="InterPro" id="IPR036390">
    <property type="entry name" value="WH_DNA-bd_sf"/>
</dbReference>
<protein>
    <recommendedName>
        <fullName evidence="6">HTH lysR-type domain-containing protein</fullName>
    </recommendedName>
</protein>
<gene>
    <name evidence="7" type="ORF">KMAL_01970</name>
</gene>
<keyword evidence="4" id="KW-0804">Transcription</keyword>
<evidence type="ECO:0000256" key="5">
    <source>
        <dbReference type="SAM" id="MobiDB-lite"/>
    </source>
</evidence>
<evidence type="ECO:0000313" key="8">
    <source>
        <dbReference type="Proteomes" id="UP000237344"/>
    </source>
</evidence>
<proteinExistence type="inferred from homology"/>
<evidence type="ECO:0000259" key="6">
    <source>
        <dbReference type="PROSITE" id="PS50931"/>
    </source>
</evidence>
<dbReference type="PANTHER" id="PTHR30126">
    <property type="entry name" value="HTH-TYPE TRANSCRIPTIONAL REGULATOR"/>
    <property type="match status" value="1"/>
</dbReference>
<dbReference type="EMBL" id="POTC01000001">
    <property type="protein sequence ID" value="POF64302.1"/>
    <property type="molecule type" value="Genomic_DNA"/>
</dbReference>
<dbReference type="GO" id="GO:0000976">
    <property type="term" value="F:transcription cis-regulatory region binding"/>
    <property type="evidence" value="ECO:0007669"/>
    <property type="project" value="TreeGrafter"/>
</dbReference>
<dbReference type="InterPro" id="IPR005119">
    <property type="entry name" value="LysR_subst-bd"/>
</dbReference>
<evidence type="ECO:0000256" key="1">
    <source>
        <dbReference type="ARBA" id="ARBA00009437"/>
    </source>
</evidence>
<sequence>MTASSMTLSSPSPSSTKRMAAGRRRGGGFRGQVAEVDLRLLRVFRTVAERGGFAAAEIALGKSKSSISIDISALENRLNIKLCQRGRSGFALTGEGRMVLEATEELLADIERFQQRINTASGILSGRFSLYMPDNILIHGETAVIRAIKTFTARHPSVFMNMHSASPREVELAVLDGRATAGIVLHGHHRPELQSTALFTESLGLYCAVSHPLAQMDKDDITFDVLTQQRMIEVSSAVSSPAWDRIKGHMTFCAGAENVDARALLILSGNYIGFLPEAYARPLVADGLLRHIAPDSLRLMTSFHFLVRPSPDTGMMIETFRTILEDSY</sequence>
<keyword evidence="8" id="KW-1185">Reference proteome</keyword>
<evidence type="ECO:0000256" key="2">
    <source>
        <dbReference type="ARBA" id="ARBA00023015"/>
    </source>
</evidence>
<organism evidence="7 8">
    <name type="scientific">Novacetimonas maltaceti</name>
    <dbReference type="NCBI Taxonomy" id="1203393"/>
    <lineage>
        <taxon>Bacteria</taxon>
        <taxon>Pseudomonadati</taxon>
        <taxon>Pseudomonadota</taxon>
        <taxon>Alphaproteobacteria</taxon>
        <taxon>Acetobacterales</taxon>
        <taxon>Acetobacteraceae</taxon>
        <taxon>Novacetimonas</taxon>
    </lineage>
</organism>
<reference evidence="7 8" key="1">
    <citation type="submission" date="2018-01" db="EMBL/GenBank/DDBJ databases">
        <title>Draft Genome Sequence of Komagataeibacter maltaceti LMG 1529, a Vinegar Producing Acetic Acid Bacterium Isolated from Malt Vinegar Brewery Acetifiers.</title>
        <authorList>
            <person name="Zhang Q."/>
            <person name="Hollensteiner J."/>
            <person name="Poehlein A."/>
            <person name="Daniel R."/>
        </authorList>
    </citation>
    <scope>NUCLEOTIDE SEQUENCE [LARGE SCALE GENOMIC DNA]</scope>
    <source>
        <strain evidence="7 8">LMG 1529</strain>
    </source>
</reference>
<dbReference type="SUPFAM" id="SSF53850">
    <property type="entry name" value="Periplasmic binding protein-like II"/>
    <property type="match status" value="1"/>
</dbReference>
<dbReference type="GO" id="GO:0003700">
    <property type="term" value="F:DNA-binding transcription factor activity"/>
    <property type="evidence" value="ECO:0007669"/>
    <property type="project" value="InterPro"/>
</dbReference>
<accession>A0A2S3W602</accession>
<evidence type="ECO:0000256" key="3">
    <source>
        <dbReference type="ARBA" id="ARBA00023125"/>
    </source>
</evidence>
<keyword evidence="3" id="KW-0238">DNA-binding</keyword>
<dbReference type="Pfam" id="PF00126">
    <property type="entry name" value="HTH_1"/>
    <property type="match status" value="1"/>
</dbReference>
<evidence type="ECO:0000313" key="7">
    <source>
        <dbReference type="EMBL" id="POF64302.1"/>
    </source>
</evidence>
<dbReference type="CDD" id="cd05466">
    <property type="entry name" value="PBP2_LTTR_substrate"/>
    <property type="match status" value="1"/>
</dbReference>
<dbReference type="Proteomes" id="UP000237344">
    <property type="component" value="Unassembled WGS sequence"/>
</dbReference>
<dbReference type="AlphaFoldDB" id="A0A2S3W602"/>
<feature type="region of interest" description="Disordered" evidence="5">
    <location>
        <begin position="1"/>
        <end position="26"/>
    </location>
</feature>
<dbReference type="Gene3D" id="3.40.190.290">
    <property type="match status" value="1"/>
</dbReference>
<keyword evidence="2" id="KW-0805">Transcription regulation</keyword>
<comment type="similarity">
    <text evidence="1">Belongs to the LysR transcriptional regulatory family.</text>
</comment>
<feature type="domain" description="HTH lysR-type" evidence="6">
    <location>
        <begin position="36"/>
        <end position="93"/>
    </location>
</feature>
<dbReference type="Gene3D" id="1.10.10.10">
    <property type="entry name" value="Winged helix-like DNA-binding domain superfamily/Winged helix DNA-binding domain"/>
    <property type="match status" value="1"/>
</dbReference>